<proteinExistence type="predicted"/>
<evidence type="ECO:0000313" key="2">
    <source>
        <dbReference type="EMBL" id="KZV80328.1"/>
    </source>
</evidence>
<accession>A0A165BCM9</accession>
<gene>
    <name evidence="2" type="ORF">EXIGLDRAFT_426547</name>
</gene>
<keyword evidence="3" id="KW-1185">Reference proteome</keyword>
<sequence length="85" mass="9512">MALPQRQAFPIHESVQGKEYTRPGPDGQRVPESGVRQATTPLLWVASMHVQEPRFRFRHISYAPKVAGEGSVGLREVKVLCQDSN</sequence>
<dbReference type="Proteomes" id="UP000077266">
    <property type="component" value="Unassembled WGS sequence"/>
</dbReference>
<dbReference type="InParanoid" id="A0A165BCM9"/>
<feature type="region of interest" description="Disordered" evidence="1">
    <location>
        <begin position="1"/>
        <end position="35"/>
    </location>
</feature>
<organism evidence="2 3">
    <name type="scientific">Exidia glandulosa HHB12029</name>
    <dbReference type="NCBI Taxonomy" id="1314781"/>
    <lineage>
        <taxon>Eukaryota</taxon>
        <taxon>Fungi</taxon>
        <taxon>Dikarya</taxon>
        <taxon>Basidiomycota</taxon>
        <taxon>Agaricomycotina</taxon>
        <taxon>Agaricomycetes</taxon>
        <taxon>Auriculariales</taxon>
        <taxon>Exidiaceae</taxon>
        <taxon>Exidia</taxon>
    </lineage>
</organism>
<evidence type="ECO:0000313" key="3">
    <source>
        <dbReference type="Proteomes" id="UP000077266"/>
    </source>
</evidence>
<reference evidence="2 3" key="1">
    <citation type="journal article" date="2016" name="Mol. Biol. Evol.">
        <title>Comparative Genomics of Early-Diverging Mushroom-Forming Fungi Provides Insights into the Origins of Lignocellulose Decay Capabilities.</title>
        <authorList>
            <person name="Nagy L.G."/>
            <person name="Riley R."/>
            <person name="Tritt A."/>
            <person name="Adam C."/>
            <person name="Daum C."/>
            <person name="Floudas D."/>
            <person name="Sun H."/>
            <person name="Yadav J.S."/>
            <person name="Pangilinan J."/>
            <person name="Larsson K.H."/>
            <person name="Matsuura K."/>
            <person name="Barry K."/>
            <person name="Labutti K."/>
            <person name="Kuo R."/>
            <person name="Ohm R.A."/>
            <person name="Bhattacharya S.S."/>
            <person name="Shirouzu T."/>
            <person name="Yoshinaga Y."/>
            <person name="Martin F.M."/>
            <person name="Grigoriev I.V."/>
            <person name="Hibbett D.S."/>
        </authorList>
    </citation>
    <scope>NUCLEOTIDE SEQUENCE [LARGE SCALE GENOMIC DNA]</scope>
    <source>
        <strain evidence="2 3">HHB12029</strain>
    </source>
</reference>
<dbReference type="AlphaFoldDB" id="A0A165BCM9"/>
<protein>
    <submittedName>
        <fullName evidence="2">Uncharacterized protein</fullName>
    </submittedName>
</protein>
<name>A0A165BCM9_EXIGL</name>
<dbReference type="EMBL" id="KV426496">
    <property type="protein sequence ID" value="KZV80328.1"/>
    <property type="molecule type" value="Genomic_DNA"/>
</dbReference>
<evidence type="ECO:0000256" key="1">
    <source>
        <dbReference type="SAM" id="MobiDB-lite"/>
    </source>
</evidence>